<name>A0ABT6I026_9ACTN</name>
<proteinExistence type="predicted"/>
<evidence type="ECO:0000256" key="1">
    <source>
        <dbReference type="SAM" id="MobiDB-lite"/>
    </source>
</evidence>
<evidence type="ECO:0000313" key="3">
    <source>
        <dbReference type="Proteomes" id="UP001223144"/>
    </source>
</evidence>
<feature type="region of interest" description="Disordered" evidence="1">
    <location>
        <begin position="29"/>
        <end position="48"/>
    </location>
</feature>
<sequence>MQQRLVEAYGWPADPAADLIRHRLVLPALDGPDETDPTLPDGTPDPAAPRAIAVVHALNAYRQAATPDPSS</sequence>
<comment type="caution">
    <text evidence="2">The sequence shown here is derived from an EMBL/GenBank/DDBJ whole genome shotgun (WGS) entry which is preliminary data.</text>
</comment>
<accession>A0ABT6I026</accession>
<dbReference type="EMBL" id="JARWBG010000097">
    <property type="protein sequence ID" value="MDH2394006.1"/>
    <property type="molecule type" value="Genomic_DNA"/>
</dbReference>
<gene>
    <name evidence="2" type="ORF">QCN29_35730</name>
</gene>
<feature type="compositionally biased region" description="Low complexity" evidence="1">
    <location>
        <begin position="37"/>
        <end position="48"/>
    </location>
</feature>
<reference evidence="2 3" key="1">
    <citation type="submission" date="2023-04" db="EMBL/GenBank/DDBJ databases">
        <title>Streptomyces chengmaiensis sp. nov. isolated from the stem of mangrove plant in Hainan.</title>
        <authorList>
            <person name="Huang X."/>
            <person name="Zhou S."/>
            <person name="Chu X."/>
            <person name="Xie Y."/>
            <person name="Lin Y."/>
        </authorList>
    </citation>
    <scope>NUCLEOTIDE SEQUENCE [LARGE SCALE GENOMIC DNA]</scope>
    <source>
        <strain evidence="2 3">HNM0663</strain>
    </source>
</reference>
<organism evidence="2 3">
    <name type="scientific">Streptomyces chengmaiensis</name>
    <dbReference type="NCBI Taxonomy" id="3040919"/>
    <lineage>
        <taxon>Bacteria</taxon>
        <taxon>Bacillati</taxon>
        <taxon>Actinomycetota</taxon>
        <taxon>Actinomycetes</taxon>
        <taxon>Kitasatosporales</taxon>
        <taxon>Streptomycetaceae</taxon>
        <taxon>Streptomyces</taxon>
    </lineage>
</organism>
<evidence type="ECO:0000313" key="2">
    <source>
        <dbReference type="EMBL" id="MDH2394006.1"/>
    </source>
</evidence>
<protein>
    <submittedName>
        <fullName evidence="2">Uncharacterized protein</fullName>
    </submittedName>
</protein>
<keyword evidence="3" id="KW-1185">Reference proteome</keyword>
<dbReference type="Proteomes" id="UP001223144">
    <property type="component" value="Unassembled WGS sequence"/>
</dbReference>
<dbReference type="RefSeq" id="WP_279933405.1">
    <property type="nucleotide sequence ID" value="NZ_JARWBG010000097.1"/>
</dbReference>